<protein>
    <recommendedName>
        <fullName evidence="1">N-acetyltransferase domain-containing protein</fullName>
    </recommendedName>
</protein>
<dbReference type="InterPro" id="IPR016181">
    <property type="entry name" value="Acyl_CoA_acyltransferase"/>
</dbReference>
<evidence type="ECO:0000259" key="1">
    <source>
        <dbReference type="PROSITE" id="PS51186"/>
    </source>
</evidence>
<organism evidence="2 3">
    <name type="scientific">Elizabethkingia bruuniana</name>
    <dbReference type="NCBI Taxonomy" id="1756149"/>
    <lineage>
        <taxon>Bacteria</taxon>
        <taxon>Pseudomonadati</taxon>
        <taxon>Bacteroidota</taxon>
        <taxon>Flavobacteriia</taxon>
        <taxon>Flavobacteriales</taxon>
        <taxon>Weeksellaceae</taxon>
        <taxon>Elizabethkingia</taxon>
    </lineage>
</organism>
<evidence type="ECO:0000313" key="2">
    <source>
        <dbReference type="EMBL" id="QQN59399.1"/>
    </source>
</evidence>
<sequence length="171" mass="19977">MNIAVRFTIGSEEGVSQLLMLQNAQIKERYENAVDTKQLKNYINEHLNHRNTINELNDLSTQLLILFVEDKPAGYTIIRNSFQRPAVLEGKRVINYAFFYILPEYNSPETRQALWKKCLSIARTFDEACWIETLENDPLISFFEESGFVIHEKSVMEPFEQASVILIKYKH</sequence>
<dbReference type="SUPFAM" id="SSF55729">
    <property type="entry name" value="Acyl-CoA N-acyltransferases (Nat)"/>
    <property type="match status" value="1"/>
</dbReference>
<name>A0A7T7V0D4_9FLAO</name>
<dbReference type="EMBL" id="CP067018">
    <property type="protein sequence ID" value="QQN59399.1"/>
    <property type="molecule type" value="Genomic_DNA"/>
</dbReference>
<reference evidence="2 3" key="1">
    <citation type="submission" date="2020-12" db="EMBL/GenBank/DDBJ databases">
        <title>FDA dAtabase for Regulatory Grade micrObial Sequences (FDA-ARGOS): Supporting development and validation of Infectious Disease Dx tests.</title>
        <authorList>
            <person name="Kerrigan L."/>
            <person name="Long C."/>
            <person name="Tallon L."/>
            <person name="Sadzewicz L."/>
            <person name="Zhao X."/>
            <person name="Boylan J."/>
            <person name="Ott S."/>
            <person name="Bowen H."/>
            <person name="Vavikolanu K."/>
            <person name="Mehta A."/>
            <person name="Aluvathingal J."/>
            <person name="Nadendla S."/>
            <person name="Yan Y."/>
            <person name="Sichtig H."/>
        </authorList>
    </citation>
    <scope>NUCLEOTIDE SEQUENCE [LARGE SCALE GENOMIC DNA]</scope>
    <source>
        <strain evidence="2 3">FDAARGOS_1031</strain>
    </source>
</reference>
<dbReference type="OrthoDB" id="660843at2"/>
<dbReference type="KEGG" id="egm:AYC65_12255"/>
<accession>A0A7T7V0D4</accession>
<dbReference type="InterPro" id="IPR000182">
    <property type="entry name" value="GNAT_dom"/>
</dbReference>
<keyword evidence="3" id="KW-1185">Reference proteome</keyword>
<dbReference type="RefSeq" id="WP_034870921.1">
    <property type="nucleotide sequence ID" value="NZ_CBCSDR010000001.1"/>
</dbReference>
<gene>
    <name evidence="2" type="ORF">I6H88_02105</name>
</gene>
<dbReference type="Proteomes" id="UP000595426">
    <property type="component" value="Chromosome"/>
</dbReference>
<feature type="domain" description="N-acetyltransferase" evidence="1">
    <location>
        <begin position="26"/>
        <end position="171"/>
    </location>
</feature>
<proteinExistence type="predicted"/>
<dbReference type="Gene3D" id="3.40.630.30">
    <property type="match status" value="1"/>
</dbReference>
<dbReference type="GO" id="GO:0016747">
    <property type="term" value="F:acyltransferase activity, transferring groups other than amino-acyl groups"/>
    <property type="evidence" value="ECO:0007669"/>
    <property type="project" value="InterPro"/>
</dbReference>
<evidence type="ECO:0000313" key="3">
    <source>
        <dbReference type="Proteomes" id="UP000595426"/>
    </source>
</evidence>
<dbReference type="GeneID" id="93133682"/>
<dbReference type="PROSITE" id="PS51186">
    <property type="entry name" value="GNAT"/>
    <property type="match status" value="1"/>
</dbReference>
<dbReference type="AlphaFoldDB" id="A0A7T7V0D4"/>